<sequence length="62" mass="7235">MDGCLSAFVAVYVFPEIWLKFAQKFVFWVTASRHLILLFRCKCTQVRRLGIPMHGCNLTEEL</sequence>
<evidence type="ECO:0000313" key="1">
    <source>
        <dbReference type="EMBL" id="CAA9307732.1"/>
    </source>
</evidence>
<dbReference type="EMBL" id="CADCTQ010000490">
    <property type="protein sequence ID" value="CAA9307732.1"/>
    <property type="molecule type" value="Genomic_DNA"/>
</dbReference>
<reference evidence="1" key="1">
    <citation type="submission" date="2020-02" db="EMBL/GenBank/DDBJ databases">
        <authorList>
            <person name="Meier V. D."/>
        </authorList>
    </citation>
    <scope>NUCLEOTIDE SEQUENCE</scope>
    <source>
        <strain evidence="1">AVDCRST_MAG56</strain>
    </source>
</reference>
<accession>A0A6J4KLF4</accession>
<protein>
    <submittedName>
        <fullName evidence="1">Uncharacterized protein</fullName>
    </submittedName>
</protein>
<proteinExistence type="predicted"/>
<dbReference type="AlphaFoldDB" id="A0A6J4KLF4"/>
<name>A0A6J4KLF4_9SPHI</name>
<organism evidence="1">
    <name type="scientific">uncultured Cytophagales bacterium</name>
    <dbReference type="NCBI Taxonomy" id="158755"/>
    <lineage>
        <taxon>Bacteria</taxon>
        <taxon>Pseudomonadati</taxon>
        <taxon>Bacteroidota</taxon>
        <taxon>Sphingobacteriia</taxon>
        <taxon>Sphingobacteriales</taxon>
        <taxon>environmental samples</taxon>
    </lineage>
</organism>
<gene>
    <name evidence="1" type="ORF">AVDCRST_MAG56-5935</name>
</gene>